<dbReference type="Proteomes" id="UP001209922">
    <property type="component" value="Unassembled WGS sequence"/>
</dbReference>
<dbReference type="RefSeq" id="WP_265128574.1">
    <property type="nucleotide sequence ID" value="NZ_JAPCHY010000012.1"/>
</dbReference>
<keyword evidence="2" id="KW-1185">Reference proteome</keyword>
<gene>
    <name evidence="1" type="ORF">OK345_13865</name>
</gene>
<comment type="caution">
    <text evidence="1">The sequence shown here is derived from an EMBL/GenBank/DDBJ whole genome shotgun (WGS) entry which is preliminary data.</text>
</comment>
<organism evidence="1 2">
    <name type="scientific">Xanthomonas chitinilytica</name>
    <dbReference type="NCBI Taxonomy" id="2989819"/>
    <lineage>
        <taxon>Bacteria</taxon>
        <taxon>Pseudomonadati</taxon>
        <taxon>Pseudomonadota</taxon>
        <taxon>Gammaproteobacteria</taxon>
        <taxon>Lysobacterales</taxon>
        <taxon>Lysobacteraceae</taxon>
        <taxon>Xanthomonas</taxon>
    </lineage>
</organism>
<proteinExistence type="predicted"/>
<protein>
    <recommendedName>
        <fullName evidence="3">HNH endonuclease</fullName>
    </recommendedName>
</protein>
<accession>A0ABT3JYM7</accession>
<name>A0ABT3JYM7_9XANT</name>
<evidence type="ECO:0000313" key="2">
    <source>
        <dbReference type="Proteomes" id="UP001209922"/>
    </source>
</evidence>
<evidence type="ECO:0000313" key="1">
    <source>
        <dbReference type="EMBL" id="MCW4473586.1"/>
    </source>
</evidence>
<reference evidence="1 2" key="1">
    <citation type="submission" date="2022-10" db="EMBL/GenBank/DDBJ databases">
        <title>Xanthomonas sp. H13-6.</title>
        <authorList>
            <person name="Liu X."/>
            <person name="Deng Z."/>
            <person name="Jiang Y."/>
            <person name="Yu T."/>
            <person name="Ai J."/>
        </authorList>
    </citation>
    <scope>NUCLEOTIDE SEQUENCE [LARGE SCALE GENOMIC DNA]</scope>
    <source>
        <strain evidence="1 2">H13-6</strain>
    </source>
</reference>
<dbReference type="EMBL" id="JAPCHY010000012">
    <property type="protein sequence ID" value="MCW4473586.1"/>
    <property type="molecule type" value="Genomic_DNA"/>
</dbReference>
<evidence type="ECO:0008006" key="3">
    <source>
        <dbReference type="Google" id="ProtNLM"/>
    </source>
</evidence>
<sequence length="73" mass="8142">MREATWKLDHFNPNADFASAGHGPGRTPEPLCSKAIDGYRQSVMNYAEFGKLCDGTWLRCSKIQGALQHSDEE</sequence>